<dbReference type="Proteomes" id="UP001500582">
    <property type="component" value="Unassembled WGS sequence"/>
</dbReference>
<dbReference type="EMBL" id="BAABFT010000001">
    <property type="protein sequence ID" value="GAA4307746.1"/>
    <property type="molecule type" value="Genomic_DNA"/>
</dbReference>
<comment type="caution">
    <text evidence="2">The sequence shown here is derived from an EMBL/GenBank/DDBJ whole genome shotgun (WGS) entry which is preliminary data.</text>
</comment>
<evidence type="ECO:0000313" key="2">
    <source>
        <dbReference type="EMBL" id="GAA4307746.1"/>
    </source>
</evidence>
<name>A0ABP8FNJ7_9SPHI</name>
<feature type="chain" id="PRO_5045042470" evidence="1">
    <location>
        <begin position="19"/>
        <end position="124"/>
    </location>
</feature>
<evidence type="ECO:0000313" key="3">
    <source>
        <dbReference type="Proteomes" id="UP001500582"/>
    </source>
</evidence>
<feature type="signal peptide" evidence="1">
    <location>
        <begin position="1"/>
        <end position="18"/>
    </location>
</feature>
<dbReference type="RefSeq" id="WP_345209048.1">
    <property type="nucleotide sequence ID" value="NZ_BAABFT010000001.1"/>
</dbReference>
<keyword evidence="1" id="KW-0732">Signal</keyword>
<reference evidence="3" key="1">
    <citation type="journal article" date="2019" name="Int. J. Syst. Evol. Microbiol.">
        <title>The Global Catalogue of Microorganisms (GCM) 10K type strain sequencing project: providing services to taxonomists for standard genome sequencing and annotation.</title>
        <authorList>
            <consortium name="The Broad Institute Genomics Platform"/>
            <consortium name="The Broad Institute Genome Sequencing Center for Infectious Disease"/>
            <person name="Wu L."/>
            <person name="Ma J."/>
        </authorList>
    </citation>
    <scope>NUCLEOTIDE SEQUENCE [LARGE SCALE GENOMIC DNA]</scope>
    <source>
        <strain evidence="3">JCM 17705</strain>
    </source>
</reference>
<gene>
    <name evidence="2" type="ORF">GCM10023149_01390</name>
</gene>
<proteinExistence type="predicted"/>
<evidence type="ECO:0000256" key="1">
    <source>
        <dbReference type="SAM" id="SignalP"/>
    </source>
</evidence>
<keyword evidence="3" id="KW-1185">Reference proteome</keyword>
<protein>
    <submittedName>
        <fullName evidence="2">Uncharacterized protein</fullName>
    </submittedName>
</protein>
<accession>A0ABP8FNJ7</accession>
<organism evidence="2 3">
    <name type="scientific">Mucilaginibacter gynuensis</name>
    <dbReference type="NCBI Taxonomy" id="1302236"/>
    <lineage>
        <taxon>Bacteria</taxon>
        <taxon>Pseudomonadati</taxon>
        <taxon>Bacteroidota</taxon>
        <taxon>Sphingobacteriia</taxon>
        <taxon>Sphingobacteriales</taxon>
        <taxon>Sphingobacteriaceae</taxon>
        <taxon>Mucilaginibacter</taxon>
    </lineage>
</organism>
<sequence>MRLIIIFLLSLCQLSLNAHDIHHKVASSQRVSRVQANSKNNNATYNSVGNLSEQNEYVIDIEDDDNNDNASLRKYPVPGKSPFVFFQSLLFLSEDQFVYNNPLYHSKSSTPTSYRYITLRSLRI</sequence>